<evidence type="ECO:0000256" key="1">
    <source>
        <dbReference type="SAM" id="MobiDB-lite"/>
    </source>
</evidence>
<reference evidence="2 3" key="1">
    <citation type="journal article" date="2023" name="Plants (Basel)">
        <title>Bridging the Gap: Combining Genomics and Transcriptomics Approaches to Understand Stylosanthes scabra, an Orphan Legume from the Brazilian Caatinga.</title>
        <authorList>
            <person name="Ferreira-Neto J.R.C."/>
            <person name="da Silva M.D."/>
            <person name="Binneck E."/>
            <person name="de Melo N.F."/>
            <person name="da Silva R.H."/>
            <person name="de Melo A.L.T.M."/>
            <person name="Pandolfi V."/>
            <person name="Bustamante F.O."/>
            <person name="Brasileiro-Vidal A.C."/>
            <person name="Benko-Iseppon A.M."/>
        </authorList>
    </citation>
    <scope>NUCLEOTIDE SEQUENCE [LARGE SCALE GENOMIC DNA]</scope>
    <source>
        <tissue evidence="2">Leaves</tissue>
    </source>
</reference>
<feature type="compositionally biased region" description="Basic residues" evidence="1">
    <location>
        <begin position="1"/>
        <end position="10"/>
    </location>
</feature>
<dbReference type="Proteomes" id="UP001341840">
    <property type="component" value="Unassembled WGS sequence"/>
</dbReference>
<gene>
    <name evidence="2" type="ORF">PIB30_090509</name>
</gene>
<feature type="region of interest" description="Disordered" evidence="1">
    <location>
        <begin position="87"/>
        <end position="107"/>
    </location>
</feature>
<name>A0ABU6VSZ5_9FABA</name>
<evidence type="ECO:0000313" key="2">
    <source>
        <dbReference type="EMBL" id="MED6176674.1"/>
    </source>
</evidence>
<sequence>MKKRSLQSKKRSLEANLRKNSTHIRGRGRICVLSNDPSTPRHPWSSLGVAPLPLLTTHRRGKSTHIHGKPPWPTSSRSISRLDMFKRDPDSLTSFTPTHRRRSPTHMRGNLPWPACIHAEPTPESFNVTPLHHPSTHRHRRPTHMRGKPLNSRLSSRFDELKCDLNMPACPRAHAYA</sequence>
<protein>
    <submittedName>
        <fullName evidence="2">Uncharacterized protein</fullName>
    </submittedName>
</protein>
<accession>A0ABU6VSZ5</accession>
<evidence type="ECO:0000313" key="3">
    <source>
        <dbReference type="Proteomes" id="UP001341840"/>
    </source>
</evidence>
<keyword evidence="3" id="KW-1185">Reference proteome</keyword>
<feature type="region of interest" description="Disordered" evidence="1">
    <location>
        <begin position="1"/>
        <end position="21"/>
    </location>
</feature>
<proteinExistence type="predicted"/>
<feature type="compositionally biased region" description="Basic residues" evidence="1">
    <location>
        <begin position="134"/>
        <end position="147"/>
    </location>
</feature>
<comment type="caution">
    <text evidence="2">The sequence shown here is derived from an EMBL/GenBank/DDBJ whole genome shotgun (WGS) entry which is preliminary data.</text>
</comment>
<feature type="region of interest" description="Disordered" evidence="1">
    <location>
        <begin position="129"/>
        <end position="153"/>
    </location>
</feature>
<organism evidence="2 3">
    <name type="scientific">Stylosanthes scabra</name>
    <dbReference type="NCBI Taxonomy" id="79078"/>
    <lineage>
        <taxon>Eukaryota</taxon>
        <taxon>Viridiplantae</taxon>
        <taxon>Streptophyta</taxon>
        <taxon>Embryophyta</taxon>
        <taxon>Tracheophyta</taxon>
        <taxon>Spermatophyta</taxon>
        <taxon>Magnoliopsida</taxon>
        <taxon>eudicotyledons</taxon>
        <taxon>Gunneridae</taxon>
        <taxon>Pentapetalae</taxon>
        <taxon>rosids</taxon>
        <taxon>fabids</taxon>
        <taxon>Fabales</taxon>
        <taxon>Fabaceae</taxon>
        <taxon>Papilionoideae</taxon>
        <taxon>50 kb inversion clade</taxon>
        <taxon>dalbergioids sensu lato</taxon>
        <taxon>Dalbergieae</taxon>
        <taxon>Pterocarpus clade</taxon>
        <taxon>Stylosanthes</taxon>
    </lineage>
</organism>
<dbReference type="EMBL" id="JASCZI010152787">
    <property type="protein sequence ID" value="MED6176674.1"/>
    <property type="molecule type" value="Genomic_DNA"/>
</dbReference>